<feature type="domain" description="ABC transporter" evidence="5">
    <location>
        <begin position="4"/>
        <end position="231"/>
    </location>
</feature>
<organism evidence="6 7">
    <name type="scientific">Ruminococcus turbiniformis</name>
    <dbReference type="NCBI Taxonomy" id="2881258"/>
    <lineage>
        <taxon>Bacteria</taxon>
        <taxon>Bacillati</taxon>
        <taxon>Bacillota</taxon>
        <taxon>Clostridia</taxon>
        <taxon>Eubacteriales</taxon>
        <taxon>Oscillospiraceae</taxon>
        <taxon>Ruminococcus</taxon>
    </lineage>
</organism>
<dbReference type="InterPro" id="IPR003439">
    <property type="entry name" value="ABC_transporter-like_ATP-bd"/>
</dbReference>
<keyword evidence="3" id="KW-0547">Nucleotide-binding</keyword>
<keyword evidence="2" id="KW-0813">Transport</keyword>
<dbReference type="Gene3D" id="3.40.50.300">
    <property type="entry name" value="P-loop containing nucleotide triphosphate hydrolases"/>
    <property type="match status" value="1"/>
</dbReference>
<dbReference type="PROSITE" id="PS00211">
    <property type="entry name" value="ABC_TRANSPORTER_1"/>
    <property type="match status" value="1"/>
</dbReference>
<protein>
    <submittedName>
        <fullName evidence="6">ABC transporter ATP-binding protein</fullName>
    </submittedName>
</protein>
<dbReference type="SMART" id="SM00382">
    <property type="entry name" value="AAA"/>
    <property type="match status" value="1"/>
</dbReference>
<gene>
    <name evidence="6" type="ORF">LKD70_17020</name>
</gene>
<evidence type="ECO:0000256" key="4">
    <source>
        <dbReference type="ARBA" id="ARBA00022840"/>
    </source>
</evidence>
<dbReference type="InterPro" id="IPR003593">
    <property type="entry name" value="AAA+_ATPase"/>
</dbReference>
<dbReference type="EMBL" id="JAJEQX010000048">
    <property type="protein sequence ID" value="MCC2256092.1"/>
    <property type="molecule type" value="Genomic_DNA"/>
</dbReference>
<comment type="similarity">
    <text evidence="1">Belongs to the ABC transporter superfamily.</text>
</comment>
<dbReference type="CDD" id="cd03230">
    <property type="entry name" value="ABC_DR_subfamily_A"/>
    <property type="match status" value="1"/>
</dbReference>
<evidence type="ECO:0000256" key="2">
    <source>
        <dbReference type="ARBA" id="ARBA00022448"/>
    </source>
</evidence>
<dbReference type="InterPro" id="IPR050763">
    <property type="entry name" value="ABC_transporter_ATP-binding"/>
</dbReference>
<accession>A0ABS8G1B1</accession>
<dbReference type="InterPro" id="IPR027417">
    <property type="entry name" value="P-loop_NTPase"/>
</dbReference>
<name>A0ABS8G1B1_9FIRM</name>
<evidence type="ECO:0000256" key="3">
    <source>
        <dbReference type="ARBA" id="ARBA00022741"/>
    </source>
</evidence>
<dbReference type="RefSeq" id="WP_227709070.1">
    <property type="nucleotide sequence ID" value="NZ_JAJEQX010000048.1"/>
</dbReference>
<evidence type="ECO:0000256" key="1">
    <source>
        <dbReference type="ARBA" id="ARBA00005417"/>
    </source>
</evidence>
<proteinExistence type="inferred from homology"/>
<evidence type="ECO:0000313" key="7">
    <source>
        <dbReference type="Proteomes" id="UP001198151"/>
    </source>
</evidence>
<dbReference type="PANTHER" id="PTHR42711">
    <property type="entry name" value="ABC TRANSPORTER ATP-BINDING PROTEIN"/>
    <property type="match status" value="1"/>
</dbReference>
<dbReference type="PANTHER" id="PTHR42711:SF5">
    <property type="entry name" value="ABC TRANSPORTER ATP-BINDING PROTEIN NATA"/>
    <property type="match status" value="1"/>
</dbReference>
<dbReference type="InterPro" id="IPR017871">
    <property type="entry name" value="ABC_transporter-like_CS"/>
</dbReference>
<dbReference type="PROSITE" id="PS50893">
    <property type="entry name" value="ABC_TRANSPORTER_2"/>
    <property type="match status" value="1"/>
</dbReference>
<keyword evidence="4 6" id="KW-0067">ATP-binding</keyword>
<dbReference type="SUPFAM" id="SSF52540">
    <property type="entry name" value="P-loop containing nucleoside triphosphate hydrolases"/>
    <property type="match status" value="1"/>
</dbReference>
<evidence type="ECO:0000313" key="6">
    <source>
        <dbReference type="EMBL" id="MCC2256092.1"/>
    </source>
</evidence>
<reference evidence="6 7" key="1">
    <citation type="submission" date="2021-10" db="EMBL/GenBank/DDBJ databases">
        <title>Anaerobic single-cell dispensing facilitates the cultivation of human gut bacteria.</title>
        <authorList>
            <person name="Afrizal A."/>
        </authorList>
    </citation>
    <scope>NUCLEOTIDE SEQUENCE [LARGE SCALE GENOMIC DNA]</scope>
    <source>
        <strain evidence="6 7">CLA-AA-H200</strain>
    </source>
</reference>
<sequence>MAAIRTQNLQKNYGKTKVLQGITLSVEDGTFWGLIGKNGAGKSTLINTLTGTVLKSGGAFWIYDTPDRELDQAKKSIGVMPDVSGLYGAMTGADFLKYMASLKGVKLTKNDIKRCLDDVNLDVPFDRKIKEYSFGMKKKISLAQALIGEPRLLFLDEPTSGVDPESILHLQGLFHRLHQSGTTIFLASHNLNEIERLCSHVAILDQGNFRVNGEINEVINRYTAVIKVQIHCRVPDNFCMSPKFHFAKLIEATADTMIFEVKTQEDISRIVELLVSCGISIYSVSPQKTTLEEIFLK</sequence>
<dbReference type="GO" id="GO:0005524">
    <property type="term" value="F:ATP binding"/>
    <property type="evidence" value="ECO:0007669"/>
    <property type="project" value="UniProtKB-KW"/>
</dbReference>
<evidence type="ECO:0000259" key="5">
    <source>
        <dbReference type="PROSITE" id="PS50893"/>
    </source>
</evidence>
<comment type="caution">
    <text evidence="6">The sequence shown here is derived from an EMBL/GenBank/DDBJ whole genome shotgun (WGS) entry which is preliminary data.</text>
</comment>
<keyword evidence="7" id="KW-1185">Reference proteome</keyword>
<dbReference type="Pfam" id="PF00005">
    <property type="entry name" value="ABC_tran"/>
    <property type="match status" value="1"/>
</dbReference>
<dbReference type="Proteomes" id="UP001198151">
    <property type="component" value="Unassembled WGS sequence"/>
</dbReference>